<sequence length="99" mass="11041">MTTSHALMQLQALHDNLLRYEECAISASALSEQARASSALLDSLPPRYGEVLLALLDRLEASTLAAEESCTFNQQELHDNLYGWVEKAREQLESQPQPL</sequence>
<protein>
    <submittedName>
        <fullName evidence="1">Uncharacterized protein</fullName>
    </submittedName>
</protein>
<organism evidence="1 2">
    <name type="scientific">Comamonas denitrificans</name>
    <dbReference type="NCBI Taxonomy" id="117506"/>
    <lineage>
        <taxon>Bacteria</taxon>
        <taxon>Pseudomonadati</taxon>
        <taxon>Pseudomonadota</taxon>
        <taxon>Betaproteobacteria</taxon>
        <taxon>Burkholderiales</taxon>
        <taxon>Comamonadaceae</taxon>
        <taxon>Comamonas</taxon>
    </lineage>
</organism>
<dbReference type="EMBL" id="JAFNME010000004">
    <property type="protein sequence ID" value="MBO1248855.1"/>
    <property type="molecule type" value="Genomic_DNA"/>
</dbReference>
<dbReference type="RefSeq" id="WP_207574395.1">
    <property type="nucleotide sequence ID" value="NZ_JAFNME010000004.1"/>
</dbReference>
<keyword evidence="2" id="KW-1185">Reference proteome</keyword>
<reference evidence="1" key="1">
    <citation type="submission" date="2021-03" db="EMBL/GenBank/DDBJ databases">
        <title>Comamonas denitrificans.</title>
        <authorList>
            <person name="Finster K."/>
        </authorList>
    </citation>
    <scope>NUCLEOTIDE SEQUENCE</scope>
    <source>
        <strain evidence="1">MM2021_4</strain>
    </source>
</reference>
<accession>A0A939GTT8</accession>
<name>A0A939GTT8_9BURK</name>
<comment type="caution">
    <text evidence="1">The sequence shown here is derived from an EMBL/GenBank/DDBJ whole genome shotgun (WGS) entry which is preliminary data.</text>
</comment>
<evidence type="ECO:0000313" key="1">
    <source>
        <dbReference type="EMBL" id="MBO1248855.1"/>
    </source>
</evidence>
<proteinExistence type="predicted"/>
<dbReference type="AlphaFoldDB" id="A0A939GTT8"/>
<dbReference type="Proteomes" id="UP000664731">
    <property type="component" value="Unassembled WGS sequence"/>
</dbReference>
<gene>
    <name evidence="1" type="ORF">J1777_03245</name>
</gene>
<evidence type="ECO:0000313" key="2">
    <source>
        <dbReference type="Proteomes" id="UP000664731"/>
    </source>
</evidence>